<dbReference type="GO" id="GO:0016787">
    <property type="term" value="F:hydrolase activity"/>
    <property type="evidence" value="ECO:0007669"/>
    <property type="project" value="UniProtKB-KW"/>
</dbReference>
<evidence type="ECO:0000256" key="1">
    <source>
        <dbReference type="SAM" id="SignalP"/>
    </source>
</evidence>
<dbReference type="RefSeq" id="WP_168622229.1">
    <property type="nucleotide sequence ID" value="NZ_JAAZQQ010000001.1"/>
</dbReference>
<feature type="chain" id="PRO_5030736788" evidence="1">
    <location>
        <begin position="24"/>
        <end position="223"/>
    </location>
</feature>
<sequence>MTARRFLVALCAAALTLAAPVRADVTASSSTPGASSDIGLRLGALMGVETSSLAGLSGDRLRRIGAPFTGRGGGSDPRVMSASALDAMPRPRGNRQWRCLTEAIYFEARGESIEGQYAVAEVVLNRVDNANYPGSICEVVNQGTGRRYACQFTYTCDGIPEVVTDDRAWNRAGQIARIMMEGAPRDLTAGATHYHADWVSPSWARVYPRTARHGSHLFYRQQY</sequence>
<dbReference type="Pfam" id="PF07486">
    <property type="entry name" value="Hydrolase_2"/>
    <property type="match status" value="1"/>
</dbReference>
<dbReference type="Proteomes" id="UP000526408">
    <property type="component" value="Unassembled WGS sequence"/>
</dbReference>
<dbReference type="InterPro" id="IPR042047">
    <property type="entry name" value="SleB_dom1"/>
</dbReference>
<proteinExistence type="predicted"/>
<keyword evidence="3" id="KW-0378">Hydrolase</keyword>
<accession>A0A7X6JWN7</accession>
<evidence type="ECO:0000259" key="2">
    <source>
        <dbReference type="Pfam" id="PF07486"/>
    </source>
</evidence>
<dbReference type="Gene3D" id="1.10.10.2520">
    <property type="entry name" value="Cell wall hydrolase SleB, domain 1"/>
    <property type="match status" value="1"/>
</dbReference>
<feature type="signal peptide" evidence="1">
    <location>
        <begin position="1"/>
        <end position="23"/>
    </location>
</feature>
<dbReference type="AlphaFoldDB" id="A0A7X6JWN7"/>
<keyword evidence="1" id="KW-0732">Signal</keyword>
<comment type="caution">
    <text evidence="3">The sequence shown here is derived from an EMBL/GenBank/DDBJ whole genome shotgun (WGS) entry which is preliminary data.</text>
</comment>
<evidence type="ECO:0000313" key="4">
    <source>
        <dbReference type="Proteomes" id="UP000526408"/>
    </source>
</evidence>
<dbReference type="EMBL" id="JAAZQQ010000001">
    <property type="protein sequence ID" value="NKX43890.1"/>
    <property type="molecule type" value="Genomic_DNA"/>
</dbReference>
<dbReference type="InterPro" id="IPR011105">
    <property type="entry name" value="Cell_wall_hydrolase_SleB"/>
</dbReference>
<reference evidence="3 4" key="1">
    <citation type="submission" date="2020-04" db="EMBL/GenBank/DDBJ databases">
        <authorList>
            <person name="Yoon J."/>
        </authorList>
    </citation>
    <scope>NUCLEOTIDE SEQUENCE [LARGE SCALE GENOMIC DNA]</scope>
    <source>
        <strain evidence="3 4">KMU-115</strain>
    </source>
</reference>
<evidence type="ECO:0000313" key="3">
    <source>
        <dbReference type="EMBL" id="NKX43890.1"/>
    </source>
</evidence>
<feature type="domain" description="Cell wall hydrolase SleB" evidence="2">
    <location>
        <begin position="110"/>
        <end position="219"/>
    </location>
</feature>
<gene>
    <name evidence="3" type="ORF">HCU73_04745</name>
</gene>
<keyword evidence="4" id="KW-1185">Reference proteome</keyword>
<organism evidence="3 4">
    <name type="scientific">Roseicyclus persicicus</name>
    <dbReference type="NCBI Taxonomy" id="2650661"/>
    <lineage>
        <taxon>Bacteria</taxon>
        <taxon>Pseudomonadati</taxon>
        <taxon>Pseudomonadota</taxon>
        <taxon>Alphaproteobacteria</taxon>
        <taxon>Rhodobacterales</taxon>
        <taxon>Roseobacteraceae</taxon>
        <taxon>Roseicyclus</taxon>
    </lineage>
</organism>
<name>A0A7X6JWN7_9RHOB</name>
<protein>
    <submittedName>
        <fullName evidence="3">Cell wall hydrolase</fullName>
    </submittedName>
</protein>